<protein>
    <submittedName>
        <fullName evidence="1">Uncharacterized protein</fullName>
    </submittedName>
</protein>
<dbReference type="Proteomes" id="UP001153269">
    <property type="component" value="Unassembled WGS sequence"/>
</dbReference>
<name>A0A9N7UPY6_PLEPL</name>
<evidence type="ECO:0000313" key="2">
    <source>
        <dbReference type="Proteomes" id="UP001153269"/>
    </source>
</evidence>
<comment type="caution">
    <text evidence="1">The sequence shown here is derived from an EMBL/GenBank/DDBJ whole genome shotgun (WGS) entry which is preliminary data.</text>
</comment>
<gene>
    <name evidence="1" type="ORF">PLEPLA_LOCUS22936</name>
</gene>
<organism evidence="1 2">
    <name type="scientific">Pleuronectes platessa</name>
    <name type="common">European plaice</name>
    <dbReference type="NCBI Taxonomy" id="8262"/>
    <lineage>
        <taxon>Eukaryota</taxon>
        <taxon>Metazoa</taxon>
        <taxon>Chordata</taxon>
        <taxon>Craniata</taxon>
        <taxon>Vertebrata</taxon>
        <taxon>Euteleostomi</taxon>
        <taxon>Actinopterygii</taxon>
        <taxon>Neopterygii</taxon>
        <taxon>Teleostei</taxon>
        <taxon>Neoteleostei</taxon>
        <taxon>Acanthomorphata</taxon>
        <taxon>Carangaria</taxon>
        <taxon>Pleuronectiformes</taxon>
        <taxon>Pleuronectoidei</taxon>
        <taxon>Pleuronectidae</taxon>
        <taxon>Pleuronectes</taxon>
    </lineage>
</organism>
<keyword evidence="2" id="KW-1185">Reference proteome</keyword>
<evidence type="ECO:0000313" key="1">
    <source>
        <dbReference type="EMBL" id="CAB1434828.1"/>
    </source>
</evidence>
<accession>A0A9N7UPY6</accession>
<reference evidence="1" key="1">
    <citation type="submission" date="2020-03" db="EMBL/GenBank/DDBJ databases">
        <authorList>
            <person name="Weist P."/>
        </authorList>
    </citation>
    <scope>NUCLEOTIDE SEQUENCE</scope>
</reference>
<dbReference type="AlphaFoldDB" id="A0A9N7UPY6"/>
<sequence>MEAGRVDGVSETGKDEAGFVVVDEEMDGSGEASGVPVLPSQICRGVKVATMQSTPRPVCSAFLKELARFVSRSLSHYLWTRLALLDASTLLFREPGCDKDAASAPKEISKTNHTIHSWHASTHPIIVYKLGSSLPRWLNTATNRHCPQEHTLGSDGEHEVDQNS</sequence>
<proteinExistence type="predicted"/>
<dbReference type="EMBL" id="CADEAL010001701">
    <property type="protein sequence ID" value="CAB1434828.1"/>
    <property type="molecule type" value="Genomic_DNA"/>
</dbReference>